<dbReference type="KEGG" id="ddt:AAY81_05580"/>
<dbReference type="InterPro" id="IPR012506">
    <property type="entry name" value="TMEM86B-like"/>
</dbReference>
<protein>
    <submittedName>
        <fullName evidence="7">YhhN-like protein</fullName>
    </submittedName>
</protein>
<feature type="transmembrane region" description="Helical" evidence="6">
    <location>
        <begin position="127"/>
        <end position="145"/>
    </location>
</feature>
<feature type="transmembrane region" description="Helical" evidence="6">
    <location>
        <begin position="210"/>
        <end position="228"/>
    </location>
</feature>
<name>A0A172RY61_9ACTN</name>
<keyword evidence="5 6" id="KW-0472">Membrane</keyword>
<dbReference type="Pfam" id="PF07947">
    <property type="entry name" value="YhhN"/>
    <property type="match status" value="1"/>
</dbReference>
<evidence type="ECO:0000256" key="6">
    <source>
        <dbReference type="SAM" id="Phobius"/>
    </source>
</evidence>
<feature type="transmembrane region" description="Helical" evidence="6">
    <location>
        <begin position="102"/>
        <end position="120"/>
    </location>
</feature>
<evidence type="ECO:0000313" key="8">
    <source>
        <dbReference type="Proteomes" id="UP000182975"/>
    </source>
</evidence>
<feature type="transmembrane region" description="Helical" evidence="6">
    <location>
        <begin position="151"/>
        <end position="170"/>
    </location>
</feature>
<comment type="similarity">
    <text evidence="2">Belongs to the TMEM86 family.</text>
</comment>
<organism evidence="7 8">
    <name type="scientific">Denitrobacterium detoxificans</name>
    <dbReference type="NCBI Taxonomy" id="79604"/>
    <lineage>
        <taxon>Bacteria</taxon>
        <taxon>Bacillati</taxon>
        <taxon>Actinomycetota</taxon>
        <taxon>Coriobacteriia</taxon>
        <taxon>Eggerthellales</taxon>
        <taxon>Eggerthellaceae</taxon>
        <taxon>Denitrobacterium</taxon>
    </lineage>
</organism>
<proteinExistence type="inferred from homology"/>
<evidence type="ECO:0000256" key="4">
    <source>
        <dbReference type="ARBA" id="ARBA00022989"/>
    </source>
</evidence>
<comment type="subcellular location">
    <subcellularLocation>
        <location evidence="1">Membrane</location>
        <topology evidence="1">Multi-pass membrane protein</topology>
    </subcellularLocation>
</comment>
<evidence type="ECO:0000256" key="1">
    <source>
        <dbReference type="ARBA" id="ARBA00004141"/>
    </source>
</evidence>
<keyword evidence="3 6" id="KW-0812">Transmembrane</keyword>
<dbReference type="OrthoDB" id="1707404at2"/>
<dbReference type="STRING" id="79604.AAY81_05580"/>
<feature type="transmembrane region" description="Helical" evidence="6">
    <location>
        <begin position="21"/>
        <end position="41"/>
    </location>
</feature>
<evidence type="ECO:0000256" key="2">
    <source>
        <dbReference type="ARBA" id="ARBA00007375"/>
    </source>
</evidence>
<evidence type="ECO:0000313" key="7">
    <source>
        <dbReference type="EMBL" id="SEO86812.1"/>
    </source>
</evidence>
<dbReference type="GO" id="GO:0016020">
    <property type="term" value="C:membrane"/>
    <property type="evidence" value="ECO:0007669"/>
    <property type="project" value="UniProtKB-SubCell"/>
</dbReference>
<keyword evidence="8" id="KW-1185">Reference proteome</keyword>
<dbReference type="RefSeq" id="WP_066662431.1">
    <property type="nucleotide sequence ID" value="NZ_CP011402.1"/>
</dbReference>
<dbReference type="Proteomes" id="UP000182975">
    <property type="component" value="Unassembled WGS sequence"/>
</dbReference>
<dbReference type="AlphaFoldDB" id="A0A172RY61"/>
<evidence type="ECO:0000256" key="3">
    <source>
        <dbReference type="ARBA" id="ARBA00022692"/>
    </source>
</evidence>
<feature type="transmembrane region" description="Helical" evidence="6">
    <location>
        <begin position="77"/>
        <end position="96"/>
    </location>
</feature>
<reference evidence="8" key="1">
    <citation type="submission" date="2016-10" db="EMBL/GenBank/DDBJ databases">
        <authorList>
            <person name="Varghese N."/>
        </authorList>
    </citation>
    <scope>NUCLEOTIDE SEQUENCE [LARGE SCALE GENOMIC DNA]</scope>
    <source>
        <strain evidence="8">DSM 21843</strain>
    </source>
</reference>
<evidence type="ECO:0000256" key="5">
    <source>
        <dbReference type="ARBA" id="ARBA00023136"/>
    </source>
</evidence>
<dbReference type="EMBL" id="FOEC01000009">
    <property type="protein sequence ID" value="SEO86812.1"/>
    <property type="molecule type" value="Genomic_DNA"/>
</dbReference>
<keyword evidence="4 6" id="KW-1133">Transmembrane helix</keyword>
<feature type="transmembrane region" description="Helical" evidence="6">
    <location>
        <begin position="47"/>
        <end position="65"/>
    </location>
</feature>
<accession>A0A172RY61</accession>
<feature type="transmembrane region" description="Helical" evidence="6">
    <location>
        <begin position="177"/>
        <end position="198"/>
    </location>
</feature>
<gene>
    <name evidence="7" type="ORF">SAMN02910314_01432</name>
</gene>
<sequence>MTAEQKGMAGTMNACRGIVSAYLAVEVVLFALIHVCEIFELGLLTNVSMYASVVLGAIVALWFYARFGKSAGNKRANIIVAGLVATAVSDIFLTLIDTEWTLLPGFVAFCVTEVVYWGYVGFSLRSLVARIGAMIALFALIWSMGELTFSHAVGLIDIALVLCNAVQAWLNRKTGVSLLFAIGITLFFCCDASIAVRILSAGVVHDVSALLVWAFYVPAQVFITMSYVHSVRPSSCQGAIPNACAEAAA</sequence>